<evidence type="ECO:0000256" key="3">
    <source>
        <dbReference type="ARBA" id="ARBA00023239"/>
    </source>
</evidence>
<protein>
    <recommendedName>
        <fullName evidence="4">Probable chorismate pyruvate-lyase</fullName>
        <shortName evidence="4">CL</shortName>
        <shortName evidence="4">CPL</shortName>
        <ecNumber evidence="4">4.1.3.40</ecNumber>
    </recommendedName>
</protein>
<feature type="binding site" evidence="4">
    <location>
        <position position="182"/>
    </location>
    <ligand>
        <name>substrate</name>
    </ligand>
</feature>
<dbReference type="Pfam" id="PF04345">
    <property type="entry name" value="Chor_lyase"/>
    <property type="match status" value="1"/>
</dbReference>
<evidence type="ECO:0000256" key="2">
    <source>
        <dbReference type="ARBA" id="ARBA00022688"/>
    </source>
</evidence>
<dbReference type="GO" id="GO:0005829">
    <property type="term" value="C:cytosol"/>
    <property type="evidence" value="ECO:0007669"/>
    <property type="project" value="TreeGrafter"/>
</dbReference>
<keyword evidence="3 4" id="KW-0456">Lyase</keyword>
<name>A0A4Y8UJK9_9GAMM</name>
<dbReference type="InterPro" id="IPR028978">
    <property type="entry name" value="Chorismate_lyase_/UTRA_dom_sf"/>
</dbReference>
<dbReference type="OrthoDB" id="9789493at2"/>
<dbReference type="PANTHER" id="PTHR38683:SF1">
    <property type="entry name" value="CHORISMATE PYRUVATE-LYASE"/>
    <property type="match status" value="1"/>
</dbReference>
<evidence type="ECO:0000313" key="5">
    <source>
        <dbReference type="EMBL" id="TFH67974.1"/>
    </source>
</evidence>
<comment type="caution">
    <text evidence="5">The sequence shown here is derived from an EMBL/GenBank/DDBJ whole genome shotgun (WGS) entry which is preliminary data.</text>
</comment>
<dbReference type="Proteomes" id="UP000298133">
    <property type="component" value="Unassembled WGS sequence"/>
</dbReference>
<dbReference type="HAMAP" id="MF_01632">
    <property type="entry name" value="UbiC"/>
    <property type="match status" value="1"/>
</dbReference>
<reference evidence="5 6" key="1">
    <citation type="submission" date="2019-03" db="EMBL/GenBank/DDBJ databases">
        <title>Draft genome of Gammaproteobacteria bacterium LSUCC0057, a member of the SAR92 clade.</title>
        <authorList>
            <person name="Lanclos V.C."/>
            <person name="Doiron C."/>
            <person name="Henson M.W."/>
            <person name="Thrash J.C."/>
        </authorList>
    </citation>
    <scope>NUCLEOTIDE SEQUENCE [LARGE SCALE GENOMIC DNA]</scope>
    <source>
        <strain evidence="5 6">LSUCC0057</strain>
    </source>
</reference>
<keyword evidence="4" id="KW-0670">Pyruvate</keyword>
<dbReference type="SUPFAM" id="SSF64288">
    <property type="entry name" value="Chorismate lyase-like"/>
    <property type="match status" value="1"/>
</dbReference>
<comment type="catalytic activity">
    <reaction evidence="4">
        <text>chorismate = 4-hydroxybenzoate + pyruvate</text>
        <dbReference type="Rhea" id="RHEA:16505"/>
        <dbReference type="ChEBI" id="CHEBI:15361"/>
        <dbReference type="ChEBI" id="CHEBI:17879"/>
        <dbReference type="ChEBI" id="CHEBI:29748"/>
        <dbReference type="EC" id="4.1.3.40"/>
    </reaction>
</comment>
<feature type="binding site" evidence="4">
    <location>
        <position position="134"/>
    </location>
    <ligand>
        <name>substrate</name>
    </ligand>
</feature>
<evidence type="ECO:0000256" key="1">
    <source>
        <dbReference type="ARBA" id="ARBA00022490"/>
    </source>
</evidence>
<dbReference type="GO" id="GO:0006744">
    <property type="term" value="P:ubiquinone biosynthetic process"/>
    <property type="evidence" value="ECO:0007669"/>
    <property type="project" value="UniProtKB-UniRule"/>
</dbReference>
<accession>A0A4Y8UJK9</accession>
<feature type="binding site" evidence="4">
    <location>
        <position position="96"/>
    </location>
    <ligand>
        <name>substrate</name>
    </ligand>
</feature>
<gene>
    <name evidence="4" type="primary">ubiC</name>
    <name evidence="5" type="ORF">E3W66_06925</name>
</gene>
<comment type="subcellular location">
    <subcellularLocation>
        <location evidence="4">Cytoplasm</location>
    </subcellularLocation>
</comment>
<dbReference type="GO" id="GO:0008813">
    <property type="term" value="F:chorismate lyase activity"/>
    <property type="evidence" value="ECO:0007669"/>
    <property type="project" value="UniProtKB-UniRule"/>
</dbReference>
<proteinExistence type="inferred from homology"/>
<dbReference type="EC" id="4.1.3.40" evidence="4"/>
<comment type="similarity">
    <text evidence="4">Belongs to the UbiC family.</text>
</comment>
<evidence type="ECO:0000313" key="6">
    <source>
        <dbReference type="Proteomes" id="UP000298133"/>
    </source>
</evidence>
<organism evidence="5 6">
    <name type="scientific">Gammaproteobacteria bacterium LSUCC0057</name>
    <dbReference type="NCBI Taxonomy" id="2559237"/>
    <lineage>
        <taxon>Bacteria</taxon>
        <taxon>Pseudomonadati</taxon>
        <taxon>Pseudomonadota</taxon>
        <taxon>Gammaproteobacteria</taxon>
        <taxon>Cellvibrionales</taxon>
        <taxon>Porticoccaceae</taxon>
        <taxon>SAR92 clade</taxon>
    </lineage>
</organism>
<dbReference type="Gene3D" id="3.40.1410.10">
    <property type="entry name" value="Chorismate lyase-like"/>
    <property type="match status" value="1"/>
</dbReference>
<dbReference type="UniPathway" id="UPA00232"/>
<dbReference type="GO" id="GO:0042866">
    <property type="term" value="P:pyruvate biosynthetic process"/>
    <property type="evidence" value="ECO:0007669"/>
    <property type="project" value="UniProtKB-UniRule"/>
</dbReference>
<dbReference type="EMBL" id="SPIA01000002">
    <property type="protein sequence ID" value="TFH67974.1"/>
    <property type="molecule type" value="Genomic_DNA"/>
</dbReference>
<sequence length="202" mass="22513">MNSLSHQPCAIASAAALVSARARDYAQLQWTSCAVDCRVPLCWRSWLLDRRSLTAQLRRLSGGDFAVQLRSQTIAVPNRSEQRQLRLAPRQRAMIREVVLTGGGSAWVFARTVVPLSTLVGPLRQLRRLGGQPLGEALFAQPSLRRSGFEIADCRHWSGEAPAHWGRRSRFTVAGRPLLVAEIFLDPFAERAFTSARQSQPR</sequence>
<keyword evidence="2 4" id="KW-0831">Ubiquinone biosynthesis</keyword>
<comment type="caution">
    <text evidence="4">Lacks conserved residue(s) required for the propagation of feature annotation.</text>
</comment>
<comment type="function">
    <text evidence="4">Removes the pyruvyl group from chorismate, with concomitant aromatization of the ring, to provide 4-hydroxybenzoate (4HB) for the ubiquinone pathway.</text>
</comment>
<keyword evidence="6" id="KW-1185">Reference proteome</keyword>
<dbReference type="InterPro" id="IPR007440">
    <property type="entry name" value="Chorismate--pyruvate_lyase"/>
</dbReference>
<dbReference type="PANTHER" id="PTHR38683">
    <property type="entry name" value="CHORISMATE PYRUVATE-LYASE"/>
    <property type="match status" value="1"/>
</dbReference>
<evidence type="ECO:0000256" key="4">
    <source>
        <dbReference type="HAMAP-Rule" id="MF_01632"/>
    </source>
</evidence>
<keyword evidence="1 4" id="KW-0963">Cytoplasm</keyword>
<dbReference type="AlphaFoldDB" id="A0A4Y8UJK9"/>
<comment type="pathway">
    <text evidence="4">Cofactor biosynthesis; ubiquinone biosynthesis.</text>
</comment>